<dbReference type="InterPro" id="IPR006439">
    <property type="entry name" value="HAD-SF_hydro_IA"/>
</dbReference>
<dbReference type="CDD" id="cd07505">
    <property type="entry name" value="HAD_BPGM-like"/>
    <property type="match status" value="1"/>
</dbReference>
<dbReference type="SFLD" id="SFLDG01129">
    <property type="entry name" value="C1.5:_HAD__Beta-PGM__Phosphata"/>
    <property type="match status" value="1"/>
</dbReference>
<sequence length="263" mass="28911">MNQKNCNRMIDGVIFDVDGTLLDTMPVWHDAGARFLATLGIQAEPGLGDLLFEETVETGAQYLIDHYGLTMSIPEIARGIDEQVEQFYFREADFKPGARKLLQQMYDAEIHLTVATSTHRKCIEAAFDRLGIRELFEGIFTCSEVGATKNSPAIFYAAEDCMQTQPEYTWVFEDGLYAIRTAEAAGFRTVGVYDPVSEKDREEIIRTADFYYESLEDFDLLCGEDGASEAAVISMSGAPGVGTEAAAGVSVCGEGGGRRENES</sequence>
<accession>A0A1Q9JIG1</accession>
<dbReference type="EMBL" id="MJIE01000001">
    <property type="protein sequence ID" value="OLR55993.1"/>
    <property type="molecule type" value="Genomic_DNA"/>
</dbReference>
<gene>
    <name evidence="1" type="ORF">BHK98_07925</name>
</gene>
<protein>
    <recommendedName>
        <fullName evidence="3">Phosphatase</fullName>
    </recommendedName>
</protein>
<dbReference type="InterPro" id="IPR023214">
    <property type="entry name" value="HAD_sf"/>
</dbReference>
<evidence type="ECO:0008006" key="3">
    <source>
        <dbReference type="Google" id="ProtNLM"/>
    </source>
</evidence>
<dbReference type="AlphaFoldDB" id="A0A1Q9JIG1"/>
<dbReference type="RefSeq" id="WP_075713174.1">
    <property type="nucleotide sequence ID" value="NZ_MJIE01000001.1"/>
</dbReference>
<dbReference type="STRING" id="1261640.BHK98_07925"/>
<name>A0A1Q9JIG1_9FIRM</name>
<evidence type="ECO:0000313" key="2">
    <source>
        <dbReference type="Proteomes" id="UP000187404"/>
    </source>
</evidence>
<evidence type="ECO:0000313" key="1">
    <source>
        <dbReference type="EMBL" id="OLR55993.1"/>
    </source>
</evidence>
<dbReference type="Proteomes" id="UP000187404">
    <property type="component" value="Unassembled WGS sequence"/>
</dbReference>
<dbReference type="SUPFAM" id="SSF56784">
    <property type="entry name" value="HAD-like"/>
    <property type="match status" value="1"/>
</dbReference>
<dbReference type="InterPro" id="IPR023198">
    <property type="entry name" value="PGP-like_dom2"/>
</dbReference>
<dbReference type="InterPro" id="IPR036412">
    <property type="entry name" value="HAD-like_sf"/>
</dbReference>
<dbReference type="SFLD" id="SFLDS00003">
    <property type="entry name" value="Haloacid_Dehalogenase"/>
    <property type="match status" value="1"/>
</dbReference>
<dbReference type="Pfam" id="PF13419">
    <property type="entry name" value="HAD_2"/>
    <property type="match status" value="1"/>
</dbReference>
<dbReference type="NCBIfam" id="TIGR01509">
    <property type="entry name" value="HAD-SF-IA-v3"/>
    <property type="match status" value="1"/>
</dbReference>
<comment type="caution">
    <text evidence="1">The sequence shown here is derived from an EMBL/GenBank/DDBJ whole genome shotgun (WGS) entry which is preliminary data.</text>
</comment>
<proteinExistence type="predicted"/>
<dbReference type="PANTHER" id="PTHR18901:SF38">
    <property type="entry name" value="PSEUDOURIDINE-5'-PHOSPHATASE"/>
    <property type="match status" value="1"/>
</dbReference>
<organism evidence="1 2">
    <name type="scientific">Hornefia porci</name>
    <dbReference type="NCBI Taxonomy" id="2652292"/>
    <lineage>
        <taxon>Bacteria</taxon>
        <taxon>Bacillati</taxon>
        <taxon>Bacillota</taxon>
        <taxon>Clostridia</taxon>
        <taxon>Peptostreptococcales</taxon>
        <taxon>Anaerovoracaceae</taxon>
        <taxon>Hornefia</taxon>
    </lineage>
</organism>
<dbReference type="Gene3D" id="3.40.50.1000">
    <property type="entry name" value="HAD superfamily/HAD-like"/>
    <property type="match status" value="1"/>
</dbReference>
<dbReference type="GO" id="GO:0016791">
    <property type="term" value="F:phosphatase activity"/>
    <property type="evidence" value="ECO:0007669"/>
    <property type="project" value="TreeGrafter"/>
</dbReference>
<dbReference type="InterPro" id="IPR041492">
    <property type="entry name" value="HAD_2"/>
</dbReference>
<reference evidence="1 2" key="1">
    <citation type="journal article" date="2016" name="Appl. Environ. Microbiol.">
        <title>Function and Phylogeny of Bacterial Butyryl Coenzyme A:Acetate Transferases and Their Diversity in the Proximal Colon of Swine.</title>
        <authorList>
            <person name="Trachsel J."/>
            <person name="Bayles D.O."/>
            <person name="Looft T."/>
            <person name="Levine U.Y."/>
            <person name="Allen H.K."/>
        </authorList>
    </citation>
    <scope>NUCLEOTIDE SEQUENCE [LARGE SCALE GENOMIC DNA]</scope>
    <source>
        <strain evidence="1 2">68-3-10</strain>
    </source>
</reference>
<dbReference type="PANTHER" id="PTHR18901">
    <property type="entry name" value="2-DEOXYGLUCOSE-6-PHOSPHATE PHOSPHATASE 2"/>
    <property type="match status" value="1"/>
</dbReference>
<keyword evidence="2" id="KW-1185">Reference proteome</keyword>
<dbReference type="Gene3D" id="1.10.150.240">
    <property type="entry name" value="Putative phosphatase, domain 2"/>
    <property type="match status" value="1"/>
</dbReference>